<protein>
    <submittedName>
        <fullName evidence="7">Protein kinase family protein</fullName>
    </submittedName>
</protein>
<dbReference type="InterPro" id="IPR050538">
    <property type="entry name" value="MAP_kinase_kinase_kinase"/>
</dbReference>
<dbReference type="InterPro" id="IPR000719">
    <property type="entry name" value="Prot_kinase_dom"/>
</dbReference>
<keyword evidence="3 7" id="KW-0418">Kinase</keyword>
<dbReference type="Pfam" id="PF00069">
    <property type="entry name" value="Pkinase"/>
    <property type="match status" value="1"/>
</dbReference>
<feature type="region of interest" description="Disordered" evidence="5">
    <location>
        <begin position="117"/>
        <end position="165"/>
    </location>
</feature>
<dbReference type="Gene3D" id="3.30.200.20">
    <property type="entry name" value="Phosphorylase Kinase, domain 1"/>
    <property type="match status" value="1"/>
</dbReference>
<evidence type="ECO:0000313" key="8">
    <source>
        <dbReference type="Proteomes" id="UP001163255"/>
    </source>
</evidence>
<keyword evidence="2" id="KW-0547">Nucleotide-binding</keyword>
<evidence type="ECO:0000256" key="2">
    <source>
        <dbReference type="ARBA" id="ARBA00022741"/>
    </source>
</evidence>
<feature type="domain" description="Protein kinase" evidence="6">
    <location>
        <begin position="174"/>
        <end position="453"/>
    </location>
</feature>
<feature type="region of interest" description="Disordered" evidence="5">
    <location>
        <begin position="60"/>
        <end position="85"/>
    </location>
</feature>
<evidence type="ECO:0000256" key="1">
    <source>
        <dbReference type="ARBA" id="ARBA00022679"/>
    </source>
</evidence>
<feature type="region of interest" description="Disordered" evidence="5">
    <location>
        <begin position="461"/>
        <end position="487"/>
    </location>
</feature>
<feature type="compositionally biased region" description="Acidic residues" evidence="5">
    <location>
        <begin position="121"/>
        <end position="143"/>
    </location>
</feature>
<dbReference type="Gene3D" id="1.10.510.10">
    <property type="entry name" value="Transferase(Phosphotransferase) domain 1"/>
    <property type="match status" value="1"/>
</dbReference>
<evidence type="ECO:0000256" key="3">
    <source>
        <dbReference type="ARBA" id="ARBA00022777"/>
    </source>
</evidence>
<organism evidence="7 8">
    <name type="scientific">Endozoicomonas euniceicola</name>
    <dbReference type="NCBI Taxonomy" id="1234143"/>
    <lineage>
        <taxon>Bacteria</taxon>
        <taxon>Pseudomonadati</taxon>
        <taxon>Pseudomonadota</taxon>
        <taxon>Gammaproteobacteria</taxon>
        <taxon>Oceanospirillales</taxon>
        <taxon>Endozoicomonadaceae</taxon>
        <taxon>Endozoicomonas</taxon>
    </lineage>
</organism>
<keyword evidence="8" id="KW-1185">Reference proteome</keyword>
<accession>A0ABY6GR31</accession>
<evidence type="ECO:0000256" key="4">
    <source>
        <dbReference type="ARBA" id="ARBA00022840"/>
    </source>
</evidence>
<dbReference type="RefSeq" id="WP_262597022.1">
    <property type="nucleotide sequence ID" value="NZ_CP103300.1"/>
</dbReference>
<dbReference type="GO" id="GO:0016301">
    <property type="term" value="F:kinase activity"/>
    <property type="evidence" value="ECO:0007669"/>
    <property type="project" value="UniProtKB-KW"/>
</dbReference>
<dbReference type="InterPro" id="IPR011009">
    <property type="entry name" value="Kinase-like_dom_sf"/>
</dbReference>
<dbReference type="EMBL" id="CP103300">
    <property type="protein sequence ID" value="UYM15150.1"/>
    <property type="molecule type" value="Genomic_DNA"/>
</dbReference>
<evidence type="ECO:0000259" key="6">
    <source>
        <dbReference type="PROSITE" id="PS50011"/>
    </source>
</evidence>
<dbReference type="PANTHER" id="PTHR48016:SF56">
    <property type="entry name" value="MAPKK KINASE"/>
    <property type="match status" value="1"/>
</dbReference>
<dbReference type="PANTHER" id="PTHR48016">
    <property type="entry name" value="MAP KINASE KINASE KINASE SSK2-RELATED-RELATED"/>
    <property type="match status" value="1"/>
</dbReference>
<evidence type="ECO:0000313" key="7">
    <source>
        <dbReference type="EMBL" id="UYM15150.1"/>
    </source>
</evidence>
<dbReference type="CDD" id="cd00180">
    <property type="entry name" value="PKc"/>
    <property type="match status" value="1"/>
</dbReference>
<dbReference type="SUPFAM" id="SSF56112">
    <property type="entry name" value="Protein kinase-like (PK-like)"/>
    <property type="match status" value="1"/>
</dbReference>
<reference evidence="7" key="1">
    <citation type="submission" date="2022-10" db="EMBL/GenBank/DDBJ databases">
        <title>Completed Genome Sequence of two octocoral isolated bacterium, Endozoicomonas euniceicola EF212T and Endozoicomonas gorgoniicola PS125T.</title>
        <authorList>
            <person name="Chiou Y.-J."/>
            <person name="Chen Y.-H."/>
        </authorList>
    </citation>
    <scope>NUCLEOTIDE SEQUENCE</scope>
    <source>
        <strain evidence="7">EF212</strain>
    </source>
</reference>
<dbReference type="SMART" id="SM00220">
    <property type="entry name" value="S_TKc"/>
    <property type="match status" value="1"/>
</dbReference>
<feature type="compositionally biased region" description="Acidic residues" evidence="5">
    <location>
        <begin position="461"/>
        <end position="475"/>
    </location>
</feature>
<sequence>MIIECVLSGAIVLSGASYSGNEKNILEPLLMLTYAYMRSMPEEVHSTLIEITDDTFVAEEPSRKDSNHLITDLWDDEDSDVESDSEDNKHSIKLFAPPFCACHTLPWSVNYENYVRRSPSDEDSADQSEADSNQEDSQPEEENATTSQPQETNHQSSSETPAVPSLKQKIEHWRSNALPIGSGTFCDAFLLQITKDGEQKAIVAKVRKSITNQTEDKLFASLIEELRQLKQLEHQGIVELISYEGSWPEKLVILYLEYLPLSFNDLILSTKPFEKRNGFNYLLSAHGFADMLMRILDVLEYLRKENILYLDLHSKNLRFTEKGVLKFIDFGSLFKIEPQSKLTGAAKCYHVAPEIRAGEPATTKGQMFGIGLLIIQVLQSNYIETQKNIEQRLGLAQKSEQRPLLRRLVKSWSELDVEQYIKILQKIAYPCCCVKPEDRPEFQTVKDCLEVVIEDIQLNEPDSDDLYSDVDEYSDENNLPVKRQKVQ</sequence>
<feature type="compositionally biased region" description="Polar residues" evidence="5">
    <location>
        <begin position="144"/>
        <end position="160"/>
    </location>
</feature>
<evidence type="ECO:0000256" key="5">
    <source>
        <dbReference type="SAM" id="MobiDB-lite"/>
    </source>
</evidence>
<feature type="compositionally biased region" description="Acidic residues" evidence="5">
    <location>
        <begin position="73"/>
        <end position="85"/>
    </location>
</feature>
<dbReference type="Proteomes" id="UP001163255">
    <property type="component" value="Chromosome"/>
</dbReference>
<proteinExistence type="predicted"/>
<gene>
    <name evidence="7" type="ORF">NX720_20125</name>
</gene>
<name>A0ABY6GR31_9GAMM</name>
<keyword evidence="4" id="KW-0067">ATP-binding</keyword>
<keyword evidence="1" id="KW-0808">Transferase</keyword>
<dbReference type="PROSITE" id="PS50011">
    <property type="entry name" value="PROTEIN_KINASE_DOM"/>
    <property type="match status" value="1"/>
</dbReference>